<geneLocation type="chloroplast" evidence="2"/>
<dbReference type="AlphaFoldDB" id="A0A1Z1M5L3"/>
<keyword evidence="2" id="KW-0150">Chloroplast</keyword>
<dbReference type="GeneID" id="33354401"/>
<protein>
    <recommendedName>
        <fullName evidence="3">Ycf54</fullName>
    </recommendedName>
</protein>
<proteinExistence type="inferred from homology"/>
<name>A0A1Z1M5L3_9FLOR</name>
<accession>A0A1Z1M5L3</accession>
<dbReference type="InterPro" id="IPR038409">
    <property type="entry name" value="Ycf54-like_sf"/>
</dbReference>
<dbReference type="Pfam" id="PF10674">
    <property type="entry name" value="Ycf54"/>
    <property type="match status" value="1"/>
</dbReference>
<dbReference type="RefSeq" id="YP_009392805.1">
    <property type="nucleotide sequence ID" value="NC_035265.1"/>
</dbReference>
<dbReference type="PANTHER" id="PTHR35319:SF2">
    <property type="entry name" value="YCF54"/>
    <property type="match status" value="1"/>
</dbReference>
<dbReference type="InterPro" id="IPR019616">
    <property type="entry name" value="Ycf54"/>
</dbReference>
<reference evidence="2" key="1">
    <citation type="journal article" date="2017" name="J. Phycol.">
        <title>Analysis of chloroplast genomes and a supermatrix inform reclassification of the Rhodomelaceae (Rhodophyta).</title>
        <authorList>
            <person name="Diaz-Tapia P."/>
            <person name="Maggs C.A."/>
            <person name="West J.A."/>
            <person name="Verbruggen H."/>
        </authorList>
    </citation>
    <scope>NUCLEOTIDE SEQUENCE</scope>
    <source>
        <strain evidence="2">JW3535</strain>
    </source>
</reference>
<gene>
    <name evidence="2" type="primary">ycf54</name>
</gene>
<comment type="similarity">
    <text evidence="1">Belongs to the ycf54 family.</text>
</comment>
<evidence type="ECO:0000313" key="2">
    <source>
        <dbReference type="EMBL" id="ARW61367.1"/>
    </source>
</evidence>
<sequence length="101" mass="11902">MFDYYFILASQNFLLNEEPLEEVLRERFAYYQRIDKKIDFWFILNPEFIGNSSLDMKKLSPKNSYAAVVSLDKSFIQWLKLRIGFVIIGEFSSPSVFLPSS</sequence>
<evidence type="ECO:0000256" key="1">
    <source>
        <dbReference type="ARBA" id="ARBA00043978"/>
    </source>
</evidence>
<evidence type="ECO:0008006" key="3">
    <source>
        <dbReference type="Google" id="ProtNLM"/>
    </source>
</evidence>
<dbReference type="EMBL" id="MF101418">
    <property type="protein sequence ID" value="ARW61367.1"/>
    <property type="molecule type" value="Genomic_DNA"/>
</dbReference>
<dbReference type="Gene3D" id="3.30.70.1860">
    <property type="entry name" value="Uncharacterised protein family Ycf54"/>
    <property type="match status" value="1"/>
</dbReference>
<dbReference type="PANTHER" id="PTHR35319">
    <property type="match status" value="1"/>
</dbReference>
<organism evidence="2">
    <name type="scientific">Caloglossa intermedia</name>
    <dbReference type="NCBI Taxonomy" id="100879"/>
    <lineage>
        <taxon>Eukaryota</taxon>
        <taxon>Rhodophyta</taxon>
        <taxon>Florideophyceae</taxon>
        <taxon>Rhodymeniophycidae</taxon>
        <taxon>Ceramiales</taxon>
        <taxon>Delesseriaceae</taxon>
        <taxon>Caloglossa</taxon>
    </lineage>
</organism>
<keyword evidence="2" id="KW-0934">Plastid</keyword>